<protein>
    <submittedName>
        <fullName evidence="1">Uncharacterized protein</fullName>
    </submittedName>
</protein>
<reference evidence="1" key="1">
    <citation type="journal article" date="2015" name="Genome Announc.">
        <title>Draft Genome Sequence of Thiostrepton-Producing Streptomyces azureus ATCC 14921.</title>
        <authorList>
            <person name="Sakihara K."/>
            <person name="Maeda J."/>
            <person name="Tashiro K."/>
            <person name="Fujino Y."/>
            <person name="Kuhara S."/>
            <person name="Ohshima T."/>
            <person name="Ogata S."/>
            <person name="Doi K."/>
        </authorList>
    </citation>
    <scope>NUCLEOTIDE SEQUENCE [LARGE SCALE GENOMIC DNA]</scope>
    <source>
        <strain evidence="1">ATCC14921</strain>
    </source>
</reference>
<dbReference type="EMBL" id="DF968210">
    <property type="protein sequence ID" value="GAP46285.1"/>
    <property type="molecule type" value="Genomic_DNA"/>
</dbReference>
<accession>A0A0K8PEJ0</accession>
<organism evidence="1 2">
    <name type="scientific">Streptomyces azureus</name>
    <dbReference type="NCBI Taxonomy" id="146537"/>
    <lineage>
        <taxon>Bacteria</taxon>
        <taxon>Bacillati</taxon>
        <taxon>Actinomycetota</taxon>
        <taxon>Actinomycetes</taxon>
        <taxon>Kitasatosporales</taxon>
        <taxon>Streptomycetaceae</taxon>
        <taxon>Streptomyces</taxon>
    </lineage>
</organism>
<evidence type="ECO:0000313" key="2">
    <source>
        <dbReference type="Proteomes" id="UP000053859"/>
    </source>
</evidence>
<name>A0A0K8PEJ0_STRAJ</name>
<keyword evidence="2" id="KW-1185">Reference proteome</keyword>
<dbReference type="PATRIC" id="fig|146537.3.peg.1076"/>
<gene>
    <name evidence="1" type="ORF">SAZU_1023</name>
</gene>
<evidence type="ECO:0000313" key="1">
    <source>
        <dbReference type="EMBL" id="GAP46285.1"/>
    </source>
</evidence>
<dbReference type="AlphaFoldDB" id="A0A0K8PEJ0"/>
<dbReference type="Proteomes" id="UP000053859">
    <property type="component" value="Unassembled WGS sequence"/>
</dbReference>
<sequence>MRPDAPIYRFGRSGHMDTVGGCMARTARQILNALSRSTSVHVHSTTELAAHVESAAAAIDKKRREKGQEAVRRKPDLRPVARAEHGPCIELTPWQVLHALARGYMLASQGMGRGLAEHWLSLKFCEALYGNRAGAMDLTDTGRTSERWYKGMQARELAVGFGLAVAEHIVQQRYPDHIVSVVDTSTVLRAGWPLSVSQRNKTSRPRPDYLIEAWKPGEPSKVTCVACRGNHQKPSKRTGRTRSTTIQQLVKGAELTEGMQIGQWNTTPCLMLSTELMGQGGIAVNALQSPGEALLPLRIPHAPGNADEEIKDKSGIPYPNAIRIPARDGRRARTVDGFQVGEDDLAWFGQLLARTAAAGLTAFSGGGKNTARYLTARQGREHYDVPTFAATSSVDDADIEVGDTKFVGTDHVFRMGSARIEAFSGTDSRLYELIKKGRVEEYRQAAYELRAKRNSHEGGKWNGPISFHDDGTVMALSILPIRRRRPL</sequence>
<proteinExistence type="predicted"/>